<dbReference type="KEGG" id="sth:STH994"/>
<gene>
    <name evidence="1" type="ordered locus">STH994</name>
</gene>
<evidence type="ECO:0000313" key="2">
    <source>
        <dbReference type="Proteomes" id="UP000000417"/>
    </source>
</evidence>
<organism evidence="1 2">
    <name type="scientific">Symbiobacterium thermophilum (strain DSM 24528 / JCM 14929 / IAM 14863 / T)</name>
    <dbReference type="NCBI Taxonomy" id="292459"/>
    <lineage>
        <taxon>Bacteria</taxon>
        <taxon>Bacillati</taxon>
        <taxon>Bacillota</taxon>
        <taxon>Clostridia</taxon>
        <taxon>Eubacteriales</taxon>
        <taxon>Symbiobacteriaceae</taxon>
        <taxon>Symbiobacterium</taxon>
    </lineage>
</organism>
<reference evidence="1 2" key="1">
    <citation type="journal article" date="2004" name="Nucleic Acids Res.">
        <title>Genome sequence of Symbiobacterium thermophilum, an uncultivable bacterium that depends on microbial commensalism.</title>
        <authorList>
            <person name="Ueda K."/>
            <person name="Yamashita A."/>
            <person name="Ishikawa J."/>
            <person name="Shimada M."/>
            <person name="Watsuji T."/>
            <person name="Morimura K."/>
            <person name="Ikeda H."/>
            <person name="Hattori M."/>
            <person name="Beppu T."/>
        </authorList>
    </citation>
    <scope>NUCLEOTIDE SEQUENCE [LARGE SCALE GENOMIC DNA]</scope>
    <source>
        <strain evidence="2">T / IAM 14863</strain>
    </source>
</reference>
<dbReference type="EMBL" id="AP006840">
    <property type="protein sequence ID" value="BAD39979.1"/>
    <property type="molecule type" value="Genomic_DNA"/>
</dbReference>
<dbReference type="AlphaFoldDB" id="Q67QR4"/>
<sequence length="128" mass="14392">MRPAGRYTEGERGSFAVAGDRWKGATTERGKPRVYIQQYLDLKLPEERYKRICQEMGLEKPFTEEAATAVMEAYLEDLADGSQCDTVHLHRSGGDVVLMTVVSFPYSQAAYDRMMAAYLAKKSLGQTE</sequence>
<dbReference type="HOGENOM" id="CLU_1958483_0_0_9"/>
<proteinExistence type="predicted"/>
<accession>Q67QR4</accession>
<protein>
    <submittedName>
        <fullName evidence="1">Uncharacterized protein</fullName>
    </submittedName>
</protein>
<dbReference type="STRING" id="292459.STH994"/>
<evidence type="ECO:0000313" key="1">
    <source>
        <dbReference type="EMBL" id="BAD39979.1"/>
    </source>
</evidence>
<dbReference type="Proteomes" id="UP000000417">
    <property type="component" value="Chromosome"/>
</dbReference>
<keyword evidence="2" id="KW-1185">Reference proteome</keyword>
<name>Q67QR4_SYMTH</name>